<organism evidence="1 2">
    <name type="scientific">Pandoraea terrae</name>
    <dbReference type="NCBI Taxonomy" id="1537710"/>
    <lineage>
        <taxon>Bacteria</taxon>
        <taxon>Pseudomonadati</taxon>
        <taxon>Pseudomonadota</taxon>
        <taxon>Betaproteobacteria</taxon>
        <taxon>Burkholderiales</taxon>
        <taxon>Burkholderiaceae</taxon>
        <taxon>Pandoraea</taxon>
    </lineage>
</organism>
<accession>A0A5E4U2C9</accession>
<sequence>MHKTFDEQVVELHKDAERRHGADRAAVFLAQLVAHEIALEPRFHIARRLVGTTLVGRTVQAEFVPDRIALVGRARLACRLVFLLQVARPGGQPRHQFNARRHLRLILAAGEDSLDAPVRQQVRITADRAGEMGIRRIRETKVADILGAVDRLLHGAQHHRLQHRRVGTRLDLRHQLGIVACGGLVAAAEREPLRLQEGAQDIELFTRRTRVNPVQAVLLVPFQEIGRAHVRREHAFLDEAVRIVAGARQDLLDLALCVAHDIRFTRIEFDCATRLARLGEDLVKVIQILQVRQQRGAALGLGTFGVAEHGRDFGVGQARRGVHHGLIELVGLDLAVGRDGRVAHQHAAIDFGVERAQTVRQLLGQHRDDAARKIDGRAAAKRIGIERTARRDVVGHVRDGHDQAIAVGAADLARFAIHRIIEVARVLAVDGDERHVAQIDAVLEIGRADLVRQSAGSGQRFGRELVRHAVFAHGDLDFHAGVVDIAEHLGHAPNRLTVAARVIGQLHAHDLADLGLALRTWRNQDVVPDALVFGCHDHHAVFIEQAANHMRVRATCDFDDVPFRPAAPVETGHTQQHPVVVHDLLHLFGRQIQVVAVVVTHRKAVSVAVPDYAARDEVRRMRQLVVATPVEANLIVALHRREAFEEAFAFLLLDGQRLGDVVRGERRLGGSKDTENFFAARDRIRIFAQRSVIAVNAGEFRPIGAPCA</sequence>
<dbReference type="Proteomes" id="UP000414233">
    <property type="component" value="Unassembled WGS sequence"/>
</dbReference>
<evidence type="ECO:0000313" key="1">
    <source>
        <dbReference type="EMBL" id="VVD93871.1"/>
    </source>
</evidence>
<gene>
    <name evidence="1" type="ORF">PTE30175_01695</name>
</gene>
<reference evidence="1 2" key="1">
    <citation type="submission" date="2019-08" db="EMBL/GenBank/DDBJ databases">
        <authorList>
            <person name="Peeters C."/>
        </authorList>
    </citation>
    <scope>NUCLEOTIDE SEQUENCE [LARGE SCALE GENOMIC DNA]</scope>
    <source>
        <strain evidence="1 2">LMG 30175</strain>
    </source>
</reference>
<dbReference type="EMBL" id="CABPRZ010000006">
    <property type="protein sequence ID" value="VVD93871.1"/>
    <property type="molecule type" value="Genomic_DNA"/>
</dbReference>
<protein>
    <submittedName>
        <fullName evidence="1">Uncharacterized protein</fullName>
    </submittedName>
</protein>
<keyword evidence="2" id="KW-1185">Reference proteome</keyword>
<proteinExistence type="predicted"/>
<evidence type="ECO:0000313" key="2">
    <source>
        <dbReference type="Proteomes" id="UP000414233"/>
    </source>
</evidence>
<dbReference type="AlphaFoldDB" id="A0A5E4U2C9"/>
<name>A0A5E4U2C9_9BURK</name>